<proteinExistence type="predicted"/>
<evidence type="ECO:0000313" key="2">
    <source>
        <dbReference type="Proteomes" id="UP000215545"/>
    </source>
</evidence>
<gene>
    <name evidence="1" type="ORF">B1B05_17100</name>
</gene>
<reference evidence="2" key="1">
    <citation type="submission" date="2017-03" db="EMBL/GenBank/DDBJ databases">
        <title>Bacillus sp. V-88(T) DSM27956, whole genome shotgun sequencing project.</title>
        <authorList>
            <person name="Dastager S.G."/>
            <person name="Neurgaonkar P.S."/>
            <person name="Dharne M.S."/>
        </authorList>
    </citation>
    <scope>NUCLEOTIDE SEQUENCE [LARGE SCALE GENOMIC DNA]</scope>
    <source>
        <strain evidence="2">DSM 25145</strain>
    </source>
</reference>
<dbReference type="Proteomes" id="UP000215545">
    <property type="component" value="Unassembled WGS sequence"/>
</dbReference>
<comment type="caution">
    <text evidence="1">The sequence shown here is derived from an EMBL/GenBank/DDBJ whole genome shotgun (WGS) entry which is preliminary data.</text>
</comment>
<dbReference type="RefSeq" id="WP_076496360.1">
    <property type="nucleotide sequence ID" value="NZ_FTLX01000011.1"/>
</dbReference>
<protein>
    <recommendedName>
        <fullName evidence="3">YvrJ protein family protein</fullName>
    </recommendedName>
</protein>
<accession>A0ABX4E520</accession>
<evidence type="ECO:0000313" key="1">
    <source>
        <dbReference type="EMBL" id="OXS74191.1"/>
    </source>
</evidence>
<organism evidence="1 2">
    <name type="scientific">Domibacillus enclensis</name>
    <dbReference type="NCBI Taxonomy" id="1017273"/>
    <lineage>
        <taxon>Bacteria</taxon>
        <taxon>Bacillati</taxon>
        <taxon>Bacillota</taxon>
        <taxon>Bacilli</taxon>
        <taxon>Bacillales</taxon>
        <taxon>Bacillaceae</taxon>
        <taxon>Domibacillus</taxon>
    </lineage>
</organism>
<dbReference type="Pfam" id="PF12841">
    <property type="entry name" value="YvrJ"/>
    <property type="match status" value="1"/>
</dbReference>
<keyword evidence="2" id="KW-1185">Reference proteome</keyword>
<sequence>MDWMSMISDVGFPIIVTFYLLNRIETKVDQLTQSINDLAMSFK</sequence>
<evidence type="ECO:0008006" key="3">
    <source>
        <dbReference type="Google" id="ProtNLM"/>
    </source>
</evidence>
<dbReference type="EMBL" id="MWSK01000011">
    <property type="protein sequence ID" value="OXS74191.1"/>
    <property type="molecule type" value="Genomic_DNA"/>
</dbReference>
<dbReference type="InterPro" id="IPR024419">
    <property type="entry name" value="YvrJ"/>
</dbReference>
<name>A0ABX4E520_9BACI</name>